<feature type="transmembrane region" description="Helical" evidence="2">
    <location>
        <begin position="192"/>
        <end position="215"/>
    </location>
</feature>
<keyword evidence="4" id="KW-1185">Reference proteome</keyword>
<dbReference type="EMBL" id="CM029038">
    <property type="protein sequence ID" value="KAG2655116.1"/>
    <property type="molecule type" value="Genomic_DNA"/>
</dbReference>
<organism evidence="3 4">
    <name type="scientific">Panicum virgatum</name>
    <name type="common">Blackwell switchgrass</name>
    <dbReference type="NCBI Taxonomy" id="38727"/>
    <lineage>
        <taxon>Eukaryota</taxon>
        <taxon>Viridiplantae</taxon>
        <taxon>Streptophyta</taxon>
        <taxon>Embryophyta</taxon>
        <taxon>Tracheophyta</taxon>
        <taxon>Spermatophyta</taxon>
        <taxon>Magnoliopsida</taxon>
        <taxon>Liliopsida</taxon>
        <taxon>Poales</taxon>
        <taxon>Poaceae</taxon>
        <taxon>PACMAD clade</taxon>
        <taxon>Panicoideae</taxon>
        <taxon>Panicodae</taxon>
        <taxon>Paniceae</taxon>
        <taxon>Panicinae</taxon>
        <taxon>Panicum</taxon>
        <taxon>Panicum sect. Hiantes</taxon>
    </lineage>
</organism>
<comment type="caution">
    <text evidence="3">The sequence shown here is derived from an EMBL/GenBank/DDBJ whole genome shotgun (WGS) entry which is preliminary data.</text>
</comment>
<feature type="region of interest" description="Disordered" evidence="1">
    <location>
        <begin position="1"/>
        <end position="42"/>
    </location>
</feature>
<evidence type="ECO:0000256" key="2">
    <source>
        <dbReference type="SAM" id="Phobius"/>
    </source>
</evidence>
<keyword evidence="2" id="KW-0812">Transmembrane</keyword>
<dbReference type="OrthoDB" id="690460at2759"/>
<protein>
    <submittedName>
        <fullName evidence="3">Uncharacterized protein</fullName>
    </submittedName>
</protein>
<reference evidence="3" key="1">
    <citation type="submission" date="2020-05" db="EMBL/GenBank/DDBJ databases">
        <title>WGS assembly of Panicum virgatum.</title>
        <authorList>
            <person name="Lovell J.T."/>
            <person name="Jenkins J."/>
            <person name="Shu S."/>
            <person name="Juenger T.E."/>
            <person name="Schmutz J."/>
        </authorList>
    </citation>
    <scope>NUCLEOTIDE SEQUENCE</scope>
    <source>
        <strain evidence="3">AP13</strain>
    </source>
</reference>
<evidence type="ECO:0000313" key="4">
    <source>
        <dbReference type="Proteomes" id="UP000823388"/>
    </source>
</evidence>
<dbReference type="AlphaFoldDB" id="A0A8T0XB85"/>
<keyword evidence="2" id="KW-0472">Membrane</keyword>
<sequence length="228" mass="23012">MAKPSAGLHTPRPSALRSSSSCPATRSSVGSTSSSSAAAAASKLPLPAAPTRDFVSNAKVVAKCLAYDDEGITIAAAATLSPDSATVGDLAAQEDDLGPLLDLPDPDASAAPDDALTASADSGITEVPALAGSAPLPVEIRVVLAELHGASGLSPRSKRLLAALTEAAAFELAPSATAHRLRRAAFWGKVRVAVLAGTLAAVVAVDMALAAYLYARRANDRYHVLPPT</sequence>
<keyword evidence="2" id="KW-1133">Transmembrane helix</keyword>
<gene>
    <name evidence="3" type="ORF">PVAP13_1NG550300</name>
</gene>
<evidence type="ECO:0000313" key="3">
    <source>
        <dbReference type="EMBL" id="KAG2655116.1"/>
    </source>
</evidence>
<evidence type="ECO:0000256" key="1">
    <source>
        <dbReference type="SAM" id="MobiDB-lite"/>
    </source>
</evidence>
<name>A0A8T0XB85_PANVG</name>
<proteinExistence type="predicted"/>
<dbReference type="Proteomes" id="UP000823388">
    <property type="component" value="Chromosome 1N"/>
</dbReference>
<accession>A0A8T0XB85</accession>
<feature type="compositionally biased region" description="Low complexity" evidence="1">
    <location>
        <begin position="18"/>
        <end position="42"/>
    </location>
</feature>